<evidence type="ECO:0000313" key="1">
    <source>
        <dbReference type="EMBL" id="GFB13240.1"/>
    </source>
</evidence>
<dbReference type="EMBL" id="BKCJ010559013">
    <property type="protein sequence ID" value="GFB13240.1"/>
    <property type="molecule type" value="Genomic_DNA"/>
</dbReference>
<organism evidence="1">
    <name type="scientific">Tanacetum cinerariifolium</name>
    <name type="common">Dalmatian daisy</name>
    <name type="synonym">Chrysanthemum cinerariifolium</name>
    <dbReference type="NCBI Taxonomy" id="118510"/>
    <lineage>
        <taxon>Eukaryota</taxon>
        <taxon>Viridiplantae</taxon>
        <taxon>Streptophyta</taxon>
        <taxon>Embryophyta</taxon>
        <taxon>Tracheophyta</taxon>
        <taxon>Spermatophyta</taxon>
        <taxon>Magnoliopsida</taxon>
        <taxon>eudicotyledons</taxon>
        <taxon>Gunneridae</taxon>
        <taxon>Pentapetalae</taxon>
        <taxon>asterids</taxon>
        <taxon>campanulids</taxon>
        <taxon>Asterales</taxon>
        <taxon>Asteraceae</taxon>
        <taxon>Asteroideae</taxon>
        <taxon>Anthemideae</taxon>
        <taxon>Anthemidinae</taxon>
        <taxon>Tanacetum</taxon>
    </lineage>
</organism>
<accession>A0A699L1Y6</accession>
<gene>
    <name evidence="1" type="ORF">Tci_685211</name>
</gene>
<name>A0A699L1Y6_TANCI</name>
<sequence>MDAAIMTFDKVVAWEKEESFSPLLITPPLKPRRIGIEFPVRNLYADFFDADCVDDHFDPFDYWKYEDVYGGRCFDVGGSFTGFDWIDEPMGFEDRVLWLEIGTFTSIFKFPALKKLAIKRWDEYGFVIHPGLVGVTFESIRIDL</sequence>
<comment type="caution">
    <text evidence="1">The sequence shown here is derived from an EMBL/GenBank/DDBJ whole genome shotgun (WGS) entry which is preliminary data.</text>
</comment>
<proteinExistence type="predicted"/>
<dbReference type="AlphaFoldDB" id="A0A699L1Y6"/>
<reference evidence="1" key="1">
    <citation type="journal article" date="2019" name="Sci. Rep.">
        <title>Draft genome of Tanacetum cinerariifolium, the natural source of mosquito coil.</title>
        <authorList>
            <person name="Yamashiro T."/>
            <person name="Shiraishi A."/>
            <person name="Satake H."/>
            <person name="Nakayama K."/>
        </authorList>
    </citation>
    <scope>NUCLEOTIDE SEQUENCE</scope>
</reference>
<protein>
    <submittedName>
        <fullName evidence="1">Uncharacterized protein</fullName>
    </submittedName>
</protein>